<dbReference type="EMBL" id="RSCK01000013">
    <property type="protein sequence ID" value="RUT12564.1"/>
    <property type="molecule type" value="Genomic_DNA"/>
</dbReference>
<accession>A0AB37UMA8</accession>
<reference evidence="1 2" key="1">
    <citation type="journal article" date="2019" name="Genome Biol. Evol.">
        <title>Day and night: Metabolic profiles and evolutionary relationships of six axenic non-marine cyanobacteria.</title>
        <authorList>
            <person name="Will S.E."/>
            <person name="Henke P."/>
            <person name="Boedeker C."/>
            <person name="Huang S."/>
            <person name="Brinkmann H."/>
            <person name="Rohde M."/>
            <person name="Jarek M."/>
            <person name="Friedl T."/>
            <person name="Seufert S."/>
            <person name="Schumacher M."/>
            <person name="Overmann J."/>
            <person name="Neumann-Schaal M."/>
            <person name="Petersen J."/>
        </authorList>
    </citation>
    <scope>NUCLEOTIDE SEQUENCE [LARGE SCALE GENOMIC DNA]</scope>
    <source>
        <strain evidence="1 2">SAG 39.79</strain>
    </source>
</reference>
<name>A0AB37UMA8_9CYAN</name>
<protein>
    <submittedName>
        <fullName evidence="1">Uncharacterized protein</fullName>
    </submittedName>
</protein>
<proteinExistence type="predicted"/>
<dbReference type="AlphaFoldDB" id="A0AB37UMA8"/>
<organism evidence="1 2">
    <name type="scientific">Chroococcidiopsis cubana SAG 39.79</name>
    <dbReference type="NCBI Taxonomy" id="388085"/>
    <lineage>
        <taxon>Bacteria</taxon>
        <taxon>Bacillati</taxon>
        <taxon>Cyanobacteriota</taxon>
        <taxon>Cyanophyceae</taxon>
        <taxon>Chroococcidiopsidales</taxon>
        <taxon>Chroococcidiopsidaceae</taxon>
        <taxon>Chroococcidiopsis</taxon>
    </lineage>
</organism>
<evidence type="ECO:0000313" key="1">
    <source>
        <dbReference type="EMBL" id="RUT12564.1"/>
    </source>
</evidence>
<sequence length="51" mass="5879">MVDWGYAIALRSTMLVNDEKDWFSAYSIAYEFGAAVDRLDSVRFGDRENII</sequence>
<comment type="caution">
    <text evidence="1">The sequence shown here is derived from an EMBL/GenBank/DDBJ whole genome shotgun (WGS) entry which is preliminary data.</text>
</comment>
<gene>
    <name evidence="1" type="ORF">DSM107010_21560</name>
</gene>
<keyword evidence="2" id="KW-1185">Reference proteome</keyword>
<evidence type="ECO:0000313" key="2">
    <source>
        <dbReference type="Proteomes" id="UP000282574"/>
    </source>
</evidence>
<dbReference type="Proteomes" id="UP000282574">
    <property type="component" value="Unassembled WGS sequence"/>
</dbReference>